<dbReference type="EMBL" id="FZQP02001059">
    <property type="protein sequence ID" value="VVC91449.1"/>
    <property type="molecule type" value="Genomic_DNA"/>
</dbReference>
<dbReference type="AlphaFoldDB" id="A0A5E4Q1X4"/>
<dbReference type="Proteomes" id="UP000324832">
    <property type="component" value="Unassembled WGS sequence"/>
</dbReference>
<evidence type="ECO:0000313" key="2">
    <source>
        <dbReference type="Proteomes" id="UP000324832"/>
    </source>
</evidence>
<name>A0A5E4Q1X4_9NEOP</name>
<keyword evidence="2" id="KW-1185">Reference proteome</keyword>
<proteinExistence type="predicted"/>
<protein>
    <submittedName>
        <fullName evidence="1">Uncharacterized protein</fullName>
    </submittedName>
</protein>
<reference evidence="1 2" key="1">
    <citation type="submission" date="2017-07" db="EMBL/GenBank/DDBJ databases">
        <authorList>
            <person name="Talla V."/>
            <person name="Backstrom N."/>
        </authorList>
    </citation>
    <scope>NUCLEOTIDE SEQUENCE [LARGE SCALE GENOMIC DNA]</scope>
</reference>
<gene>
    <name evidence="1" type="ORF">LSINAPIS_LOCUS4120</name>
</gene>
<sequence length="222" mass="24624">MLERQECNVLFFPQATLSQCPNHPNIINRRIPENIIESRQIIPNLQNFEGFPPSRKLVERYQPPFETYQQIRLPMETLQATRNLPIEAYQTPIRLPMNLPIELLQPQLGLPIESYQSSVVPSTTTVVTDCTPTVCKNLANTIQLMIVSSLLKNSKGGSDVGLQLASPFLNEVITSDYPPLSPQLISSSYSNYFSNVGSNSGPTLSSSYPNGLLGNVLGFLSN</sequence>
<organism evidence="1 2">
    <name type="scientific">Leptidea sinapis</name>
    <dbReference type="NCBI Taxonomy" id="189913"/>
    <lineage>
        <taxon>Eukaryota</taxon>
        <taxon>Metazoa</taxon>
        <taxon>Ecdysozoa</taxon>
        <taxon>Arthropoda</taxon>
        <taxon>Hexapoda</taxon>
        <taxon>Insecta</taxon>
        <taxon>Pterygota</taxon>
        <taxon>Neoptera</taxon>
        <taxon>Endopterygota</taxon>
        <taxon>Lepidoptera</taxon>
        <taxon>Glossata</taxon>
        <taxon>Ditrysia</taxon>
        <taxon>Papilionoidea</taxon>
        <taxon>Pieridae</taxon>
        <taxon>Dismorphiinae</taxon>
        <taxon>Leptidea</taxon>
    </lineage>
</organism>
<evidence type="ECO:0000313" key="1">
    <source>
        <dbReference type="EMBL" id="VVC91449.1"/>
    </source>
</evidence>
<accession>A0A5E4Q1X4</accession>